<keyword evidence="1" id="KW-1133">Transmembrane helix</keyword>
<dbReference type="KEGG" id="nay:HYG81_07445"/>
<evidence type="ECO:0008006" key="4">
    <source>
        <dbReference type="Google" id="ProtNLM"/>
    </source>
</evidence>
<evidence type="ECO:0000313" key="2">
    <source>
        <dbReference type="EMBL" id="QLK27424.1"/>
    </source>
</evidence>
<feature type="transmembrane region" description="Helical" evidence="1">
    <location>
        <begin position="20"/>
        <end position="41"/>
    </location>
</feature>
<feature type="transmembrane region" description="Helical" evidence="1">
    <location>
        <begin position="109"/>
        <end position="132"/>
    </location>
</feature>
<feature type="transmembrane region" description="Helical" evidence="1">
    <location>
        <begin position="61"/>
        <end position="82"/>
    </location>
</feature>
<evidence type="ECO:0000313" key="3">
    <source>
        <dbReference type="Proteomes" id="UP000510869"/>
    </source>
</evidence>
<protein>
    <recommendedName>
        <fullName evidence="4">Histidine kinase</fullName>
    </recommendedName>
</protein>
<keyword evidence="1" id="KW-0812">Transmembrane</keyword>
<keyword evidence="1" id="KW-0472">Membrane</keyword>
<dbReference type="EMBL" id="CP059154">
    <property type="protein sequence ID" value="QLK27424.1"/>
    <property type="molecule type" value="Genomic_DNA"/>
</dbReference>
<dbReference type="RefSeq" id="WP_180842585.1">
    <property type="nucleotide sequence ID" value="NZ_CP059154.1"/>
</dbReference>
<dbReference type="OrthoDB" id="204680at2157"/>
<accession>A0A7D6GWQ4</accession>
<dbReference type="AlphaFoldDB" id="A0A7D6GWQ4"/>
<gene>
    <name evidence="2" type="ORF">HYG81_07445</name>
</gene>
<organism evidence="2 3">
    <name type="scientific">Natrinema zhouii</name>
    <dbReference type="NCBI Taxonomy" id="1710539"/>
    <lineage>
        <taxon>Archaea</taxon>
        <taxon>Methanobacteriati</taxon>
        <taxon>Methanobacteriota</taxon>
        <taxon>Stenosarchaea group</taxon>
        <taxon>Halobacteria</taxon>
        <taxon>Halobacteriales</taxon>
        <taxon>Natrialbaceae</taxon>
        <taxon>Natrinema</taxon>
    </lineage>
</organism>
<sequence>MSDQQTSPIDYGFRGRLNWIISGAISGVAGAMAFGAVLGLLNPDIVSVTIPSLYGMTPGRSTGWTLHLLHGLVLGVLFGFLVTRESVLRTFILDTETSVLARYGPSVRVTFAGTVYGLLIWISIPLVALPVWVSVAGGASADFPTATVESLFGHLIFGATLGFLFANVINVTTGSE</sequence>
<dbReference type="Proteomes" id="UP000510869">
    <property type="component" value="Chromosome"/>
</dbReference>
<proteinExistence type="predicted"/>
<name>A0A7D6GWQ4_9EURY</name>
<reference evidence="2 3" key="1">
    <citation type="submission" date="2020-07" db="EMBL/GenBank/DDBJ databases">
        <title>Natrinema (YPL30) sp. nov. and Haloterrigena xxxxxx (YPL8) sp. nov., isolated from a salt mine.</title>
        <authorList>
            <person name="Cui H."/>
        </authorList>
    </citation>
    <scope>NUCLEOTIDE SEQUENCE [LARGE SCALE GENOMIC DNA]</scope>
    <source>
        <strain evidence="2 3">YPL13</strain>
    </source>
</reference>
<feature type="transmembrane region" description="Helical" evidence="1">
    <location>
        <begin position="152"/>
        <end position="171"/>
    </location>
</feature>
<evidence type="ECO:0000256" key="1">
    <source>
        <dbReference type="SAM" id="Phobius"/>
    </source>
</evidence>
<dbReference type="GeneID" id="56143028"/>
<keyword evidence="3" id="KW-1185">Reference proteome</keyword>